<comment type="caution">
    <text evidence="1">The sequence shown here is derived from an EMBL/GenBank/DDBJ whole genome shotgun (WGS) entry which is preliminary data.</text>
</comment>
<name>A0ABT8GU34_9BACL</name>
<protein>
    <recommendedName>
        <fullName evidence="3">GNAT family N-acetyltransferase</fullName>
    </recommendedName>
</protein>
<dbReference type="SUPFAM" id="SSF55729">
    <property type="entry name" value="Acyl-CoA N-acyltransferases (Nat)"/>
    <property type="match status" value="1"/>
</dbReference>
<dbReference type="RefSeq" id="WP_301139163.1">
    <property type="nucleotide sequence ID" value="NZ_JAUHTQ010000013.1"/>
</dbReference>
<evidence type="ECO:0000313" key="1">
    <source>
        <dbReference type="EMBL" id="MDN4494851.1"/>
    </source>
</evidence>
<gene>
    <name evidence="1" type="ORF">QYB95_14955</name>
</gene>
<accession>A0ABT8GU34</accession>
<sequence length="384" mass="44990">MSNNCKATLYDKKNMAEMDWNFYENGTFLKEYFTEFITDTTTYIRNVETEVCFAAIGKKLIPCTINDTTYDNSYVCSPYTHYITYTKEELRFVSPKPLRFFLEAIINFFGSFAKIIEINKIVYINNYCLSTNLIAPLSKEEILALKELLIEGFPDYQLGFHSINEICHKDMMKSFEAEGFNLLPSRYIYISTNSRLNTPRKGERKKRRQDEKCITKEMTIVTNKELATEDIERIVELYNQLYIEKYSDLNPQFTYRFIENLLKKNLLVFQGIKINGKLEAISGTFILNNMMTNPIYGYNLSLFPQYQLYRILRHLNTRLALDNKLLYHQSAGAGNFKKARSGEGTPEYTALYVNHLPFHKKIFWKSLSFLLKKIGIPLVEKLEL</sequence>
<organism evidence="1 2">
    <name type="scientific">Ureibacillus aquaedulcis</name>
    <dbReference type="NCBI Taxonomy" id="3058421"/>
    <lineage>
        <taxon>Bacteria</taxon>
        <taxon>Bacillati</taxon>
        <taxon>Bacillota</taxon>
        <taxon>Bacilli</taxon>
        <taxon>Bacillales</taxon>
        <taxon>Caryophanaceae</taxon>
        <taxon>Ureibacillus</taxon>
    </lineage>
</organism>
<dbReference type="InterPro" id="IPR016181">
    <property type="entry name" value="Acyl_CoA_acyltransferase"/>
</dbReference>
<reference evidence="1" key="1">
    <citation type="submission" date="2023-07" db="EMBL/GenBank/DDBJ databases">
        <title>Ureibacillus sp. isolated from freshwater well.</title>
        <authorList>
            <person name="Kirdat K."/>
            <person name="Bhatt A."/>
            <person name="Teware R."/>
            <person name="Bhavsar Y."/>
            <person name="Yadav A."/>
        </authorList>
    </citation>
    <scope>NUCLEOTIDE SEQUENCE</scope>
    <source>
        <strain evidence="1">BA0131</strain>
    </source>
</reference>
<dbReference type="Proteomes" id="UP001172743">
    <property type="component" value="Unassembled WGS sequence"/>
</dbReference>
<keyword evidence="2" id="KW-1185">Reference proteome</keyword>
<dbReference type="EMBL" id="JAUHTQ010000013">
    <property type="protein sequence ID" value="MDN4494851.1"/>
    <property type="molecule type" value="Genomic_DNA"/>
</dbReference>
<proteinExistence type="predicted"/>
<evidence type="ECO:0000313" key="2">
    <source>
        <dbReference type="Proteomes" id="UP001172743"/>
    </source>
</evidence>
<evidence type="ECO:0008006" key="3">
    <source>
        <dbReference type="Google" id="ProtNLM"/>
    </source>
</evidence>